<comment type="caution">
    <text evidence="3">The sequence shown here is derived from an EMBL/GenBank/DDBJ whole genome shotgun (WGS) entry which is preliminary data.</text>
</comment>
<dbReference type="InterPro" id="IPR044051">
    <property type="entry name" value="Prophage_tail_N"/>
</dbReference>
<dbReference type="InterPro" id="IPR007119">
    <property type="entry name" value="Phage_tail_spike_N"/>
</dbReference>
<dbReference type="EMBL" id="JACCBX010000008">
    <property type="protein sequence ID" value="NYE07274.1"/>
    <property type="molecule type" value="Genomic_DNA"/>
</dbReference>
<accession>A0A852TJJ4</accession>
<gene>
    <name evidence="3" type="ORF">F4694_004059</name>
</gene>
<reference evidence="4" key="2">
    <citation type="submission" date="2020-08" db="EMBL/GenBank/DDBJ databases">
        <title>The Agave Microbiome: Exploring the role of microbial communities in plant adaptations to desert environments.</title>
        <authorList>
            <person name="Partida-Martinez L.P."/>
        </authorList>
    </citation>
    <scope>NUCLEOTIDE SEQUENCE [LARGE SCALE GENOMIC DNA]</scope>
    <source>
        <strain evidence="4">AT2.8</strain>
    </source>
</reference>
<dbReference type="NCBIfam" id="TIGR01665">
    <property type="entry name" value="put_anti_recept"/>
    <property type="match status" value="1"/>
</dbReference>
<dbReference type="AlphaFoldDB" id="A0A852TJJ4"/>
<name>A0A852TJJ4_9BACI</name>
<evidence type="ECO:0000259" key="2">
    <source>
        <dbReference type="Pfam" id="PF18994"/>
    </source>
</evidence>
<dbReference type="Gene3D" id="3.55.50.40">
    <property type="match status" value="1"/>
</dbReference>
<feature type="domain" description="Prophage endopeptidase tail N-terminal" evidence="2">
    <location>
        <begin position="2"/>
        <end position="84"/>
    </location>
</feature>
<dbReference type="Pfam" id="PF06605">
    <property type="entry name" value="Prophage_tail"/>
    <property type="match status" value="1"/>
</dbReference>
<dbReference type="Pfam" id="PF18994">
    <property type="entry name" value="Prophage_tailD1"/>
    <property type="match status" value="1"/>
</dbReference>
<protein>
    <submittedName>
        <fullName evidence="3">Phage minor structural protein</fullName>
    </submittedName>
</protein>
<proteinExistence type="predicted"/>
<evidence type="ECO:0000313" key="3">
    <source>
        <dbReference type="EMBL" id="NYE07274.1"/>
    </source>
</evidence>
<evidence type="ECO:0000313" key="4">
    <source>
        <dbReference type="Proteomes" id="UP000548423"/>
    </source>
</evidence>
<evidence type="ECO:0000259" key="1">
    <source>
        <dbReference type="Pfam" id="PF06605"/>
    </source>
</evidence>
<sequence length="599" mass="66443">MLIITDINGNTEALTGYKGLKRYRNVNGEKTLAFLILPTEQNAHSYPMVSEESVIDFDGEPYRIKQIAEKSRGTTFIKEVIAVHTFFDLIDDHVYALHSGSMTFASAVQFVLGDTEYTWSIVDQFYAQDFENFGDENRLALFQTLLERYGAEFTLNGTHITFRQRIGNATDFQFRYNYNVKTITRDIKTSNLSTYIKGFGKKNEDGTYAVEAEYTSPNAAVFGIRHAKPVRDERYTTVEGLNTRLQAELIDEPEVSITIDFADLRRAGFPYDVPSEGDDVFLIYEPIGIDIETRLVDIDEEFAEDSLLPIRTTVTLGNIRDSVVDRWASVEKQVSDIIGSDGKVKYNVLDAAVKRATEALQSAQTELEFDNGIIARDKNNPNFLVLFNAAGLGISTDGGQTFRQAITSQGVVTDVLTAGQIDANNISVRGGGETDYSLIDANGFFAKGTAFTVERPDGYKLINNGVANFEFATDMHDPPFRDSGVNINGYWFTTASTVPVSGNYYTFKHTARYLKMQVAFYKTGDGNTGGIRIAKNGNILLVGKSFTNGISDQAAVVGEILTVDLGVPTGEVVSVYLQGYQDIANGNVYFRKIRAWLEG</sequence>
<reference evidence="4" key="1">
    <citation type="submission" date="2020-07" db="EMBL/GenBank/DDBJ databases">
        <authorList>
            <person name="Partida-Martinez L."/>
            <person name="Huntemann M."/>
            <person name="Clum A."/>
            <person name="Wang J."/>
            <person name="Palaniappan K."/>
            <person name="Ritter S."/>
            <person name="Chen I.-M."/>
            <person name="Stamatis D."/>
            <person name="Reddy T."/>
            <person name="O'Malley R."/>
            <person name="Daum C."/>
            <person name="Shapiro N."/>
            <person name="Ivanova N."/>
            <person name="Kyrpides N."/>
            <person name="Woyke T."/>
        </authorList>
    </citation>
    <scope>NUCLEOTIDE SEQUENCE [LARGE SCALE GENOMIC DNA]</scope>
    <source>
        <strain evidence="4">AT2.8</strain>
    </source>
</reference>
<dbReference type="Gene3D" id="6.20.110.10">
    <property type="match status" value="1"/>
</dbReference>
<feature type="domain" description="Tail spike" evidence="1">
    <location>
        <begin position="86"/>
        <end position="328"/>
    </location>
</feature>
<dbReference type="InterPro" id="IPR010572">
    <property type="entry name" value="Tail_dom"/>
</dbReference>
<organism evidence="3 4">
    <name type="scientific">Neobacillus niacini</name>
    <dbReference type="NCBI Taxonomy" id="86668"/>
    <lineage>
        <taxon>Bacteria</taxon>
        <taxon>Bacillati</taxon>
        <taxon>Bacillota</taxon>
        <taxon>Bacilli</taxon>
        <taxon>Bacillales</taxon>
        <taxon>Bacillaceae</taxon>
        <taxon>Neobacillus</taxon>
    </lineage>
</organism>
<dbReference type="Proteomes" id="UP000548423">
    <property type="component" value="Unassembled WGS sequence"/>
</dbReference>